<name>U1H1H1_9PAST</name>
<dbReference type="InterPro" id="IPR050808">
    <property type="entry name" value="Phage_Integrase"/>
</dbReference>
<dbReference type="Pfam" id="PF13356">
    <property type="entry name" value="Arm-DNA-bind_3"/>
    <property type="match status" value="1"/>
</dbReference>
<evidence type="ECO:0000259" key="3">
    <source>
        <dbReference type="Pfam" id="PF13356"/>
    </source>
</evidence>
<dbReference type="PANTHER" id="PTHR30629:SF2">
    <property type="entry name" value="PROPHAGE INTEGRASE INTS-RELATED"/>
    <property type="match status" value="1"/>
</dbReference>
<dbReference type="InterPro" id="IPR025166">
    <property type="entry name" value="Integrase_DNA_bind_dom"/>
</dbReference>
<dbReference type="SUPFAM" id="SSF56349">
    <property type="entry name" value="DNA breaking-rejoining enzymes"/>
    <property type="match status" value="1"/>
</dbReference>
<dbReference type="Gene3D" id="3.30.160.390">
    <property type="entry name" value="Integrase, DNA-binding domain"/>
    <property type="match status" value="1"/>
</dbReference>
<evidence type="ECO:0000256" key="2">
    <source>
        <dbReference type="ARBA" id="ARBA00022908"/>
    </source>
</evidence>
<evidence type="ECO:0000313" key="4">
    <source>
        <dbReference type="EMBL" id="ERF78281.1"/>
    </source>
</evidence>
<dbReference type="RefSeq" id="WP_021461767.1">
    <property type="nucleotide sequence ID" value="NZ_AVOX01000028.1"/>
</dbReference>
<dbReference type="Proteomes" id="UP000016529">
    <property type="component" value="Unassembled WGS sequence"/>
</dbReference>
<reference evidence="4 5" key="1">
    <citation type="journal article" date="2013" name="Genome Announc.">
        <title>Draft Genome Sequence of Gallibacterium anatis bv. haemolytica 12656-12 Liver, an Isolate Obtained from the Liver of a Septicemic Chicken.</title>
        <authorList>
            <person name="Kudirkiene E."/>
            <person name="Christensen H."/>
            <person name="Bojesen A.M."/>
        </authorList>
    </citation>
    <scope>NUCLEOTIDE SEQUENCE [LARGE SCALE GENOMIC DNA]</scope>
    <source>
        <strain evidence="4">12656/12</strain>
    </source>
</reference>
<sequence>MAKFVKPLTETRIKLLKPKQTPYSDGNNLYLHVYNVNKKTFLFWYTDPISKKRLKRKIGEHPDLSLEEARETTRRYNKLISKGLDPFQYLADQAKEEEKQKITLYEFAQIWKDTKITRKEKAPKAHIVPLSSQAIFLLEEIKKHNGNNKFVFSHHSDRTKHASSQTANSVLKRNGYKDVLTSHGLRAMAKPI</sequence>
<organism evidence="4 5">
    <name type="scientific">Gallibacterium anatis 12656/12</name>
    <dbReference type="NCBI Taxonomy" id="1195244"/>
    <lineage>
        <taxon>Bacteria</taxon>
        <taxon>Pseudomonadati</taxon>
        <taxon>Pseudomonadota</taxon>
        <taxon>Gammaproteobacteria</taxon>
        <taxon>Pasteurellales</taxon>
        <taxon>Pasteurellaceae</taxon>
        <taxon>Gallibacterium</taxon>
    </lineage>
</organism>
<evidence type="ECO:0000256" key="1">
    <source>
        <dbReference type="ARBA" id="ARBA00008857"/>
    </source>
</evidence>
<dbReference type="InterPro" id="IPR011010">
    <property type="entry name" value="DNA_brk_join_enz"/>
</dbReference>
<dbReference type="GO" id="GO:0003677">
    <property type="term" value="F:DNA binding"/>
    <property type="evidence" value="ECO:0007669"/>
    <property type="project" value="InterPro"/>
</dbReference>
<dbReference type="AlphaFoldDB" id="U1H1H1"/>
<comment type="caution">
    <text evidence="4">The sequence shown here is derived from an EMBL/GenBank/DDBJ whole genome shotgun (WGS) entry which is preliminary data.</text>
</comment>
<dbReference type="GO" id="GO:0015074">
    <property type="term" value="P:DNA integration"/>
    <property type="evidence" value="ECO:0007669"/>
    <property type="project" value="UniProtKB-KW"/>
</dbReference>
<protein>
    <recommendedName>
        <fullName evidence="3">Integrase DNA-binding domain-containing protein</fullName>
    </recommendedName>
</protein>
<comment type="similarity">
    <text evidence="1">Belongs to the 'phage' integrase family.</text>
</comment>
<evidence type="ECO:0000313" key="5">
    <source>
        <dbReference type="Proteomes" id="UP000016529"/>
    </source>
</evidence>
<feature type="domain" description="Integrase DNA-binding" evidence="3">
    <location>
        <begin position="8"/>
        <end position="88"/>
    </location>
</feature>
<proteinExistence type="inferred from homology"/>
<accession>U1H1H1</accession>
<dbReference type="PATRIC" id="fig|1195244.3.peg.1343"/>
<keyword evidence="2" id="KW-0229">DNA integration</keyword>
<dbReference type="EMBL" id="AVOX01000028">
    <property type="protein sequence ID" value="ERF78281.1"/>
    <property type="molecule type" value="Genomic_DNA"/>
</dbReference>
<dbReference type="PANTHER" id="PTHR30629">
    <property type="entry name" value="PROPHAGE INTEGRASE"/>
    <property type="match status" value="1"/>
</dbReference>
<dbReference type="InterPro" id="IPR038488">
    <property type="entry name" value="Integrase_DNA-bd_sf"/>
</dbReference>
<gene>
    <name evidence="4" type="ORF">N561_06900</name>
</gene>